<keyword evidence="3" id="KW-0274">FAD</keyword>
<dbReference type="Pfam" id="PF01593">
    <property type="entry name" value="Amino_oxidase"/>
    <property type="match status" value="1"/>
</dbReference>
<evidence type="ECO:0000256" key="1">
    <source>
        <dbReference type="ARBA" id="ARBA00022630"/>
    </source>
</evidence>
<dbReference type="AlphaFoldDB" id="A0AA37SFY7"/>
<sequence length="566" mass="62812">MVKEQASTLVSKVGRRYRSNRVDALVEASKIDHVVIGSGIGGLSCAASLAKMGRKVLVLEQHYTAGGFTHSYERNGFEWDVGVHYVGQVGNRLTGPGALFHWMSEGRLAWDSLGEVYDEFIIGGQTYRPPLGKGAYRRFLESHFPNETNAIKQYCHYLFSVERWLPLFFAGKTSSFPGAASIGRTVSKLVPSCYYQTTAEVFNQLTDNVELKAVWSAQWGDLGLPPGQSSFFLHCLIANHYMSGGWYPRGGSSEIARSILPTIEQAGGSVMTYAEVARILATDGAVTGVEMADGYRIACDSVISNCGWFNTQSLLDLPSAKRFSKPMEEKVVESSACHICLYLGFDVDISELGVPKGNRWLHHSADFDQALTAFEEDSTADFPFVYVSSSAARDSTWPVRHPGKSVMELVSVIPKTEFSQWFGSQWGKRDTDYEERKTYWSERLLAVLYQQYPHLKGKVSYYELSTPLSTHHFMKYQDGEIYGLAHTPQRYLQKGLKPKTEIAGLFLTGQDALTSGVVGAAMSGVFSAAEVLGDTYKRQLWRGVKGMLPNAGGWRSMIRQKKAPQS</sequence>
<feature type="domain" description="Amine oxidase" evidence="6">
    <location>
        <begin position="231"/>
        <end position="532"/>
    </location>
</feature>
<keyword evidence="4" id="KW-0521">NADP</keyword>
<reference evidence="7" key="1">
    <citation type="journal article" date="2014" name="Int. J. Syst. Evol. Microbiol.">
        <title>Complete genome sequence of Corynebacterium casei LMG S-19264T (=DSM 44701T), isolated from a smear-ripened cheese.</title>
        <authorList>
            <consortium name="US DOE Joint Genome Institute (JGI-PGF)"/>
            <person name="Walter F."/>
            <person name="Albersmeier A."/>
            <person name="Kalinowski J."/>
            <person name="Ruckert C."/>
        </authorList>
    </citation>
    <scope>NUCLEOTIDE SEQUENCE</scope>
    <source>
        <strain evidence="7">NBRC 110071</strain>
    </source>
</reference>
<gene>
    <name evidence="7" type="ORF">GCM10007876_41160</name>
</gene>
<evidence type="ECO:0000256" key="2">
    <source>
        <dbReference type="ARBA" id="ARBA00022729"/>
    </source>
</evidence>
<evidence type="ECO:0000313" key="8">
    <source>
        <dbReference type="Proteomes" id="UP001161389"/>
    </source>
</evidence>
<proteinExistence type="predicted"/>
<dbReference type="GO" id="GO:0016491">
    <property type="term" value="F:oxidoreductase activity"/>
    <property type="evidence" value="ECO:0007669"/>
    <property type="project" value="InterPro"/>
</dbReference>
<keyword evidence="5" id="KW-0520">NAD</keyword>
<organism evidence="7 8">
    <name type="scientific">Litoribrevibacter albus</name>
    <dbReference type="NCBI Taxonomy" id="1473156"/>
    <lineage>
        <taxon>Bacteria</taxon>
        <taxon>Pseudomonadati</taxon>
        <taxon>Pseudomonadota</taxon>
        <taxon>Gammaproteobacteria</taxon>
        <taxon>Oceanospirillales</taxon>
        <taxon>Oceanospirillaceae</taxon>
        <taxon>Litoribrevibacter</taxon>
    </lineage>
</organism>
<dbReference type="PANTHER" id="PTHR46091:SF3">
    <property type="entry name" value="AMINE OXIDASE DOMAIN-CONTAINING PROTEIN"/>
    <property type="match status" value="1"/>
</dbReference>
<dbReference type="EMBL" id="BSNM01000027">
    <property type="protein sequence ID" value="GLQ33636.1"/>
    <property type="molecule type" value="Genomic_DNA"/>
</dbReference>
<dbReference type="Pfam" id="PF13450">
    <property type="entry name" value="NAD_binding_8"/>
    <property type="match status" value="1"/>
</dbReference>
<keyword evidence="1" id="KW-0285">Flavoprotein</keyword>
<evidence type="ECO:0000256" key="3">
    <source>
        <dbReference type="ARBA" id="ARBA00022827"/>
    </source>
</evidence>
<reference evidence="7" key="2">
    <citation type="submission" date="2023-01" db="EMBL/GenBank/DDBJ databases">
        <title>Draft genome sequence of Litoribrevibacter albus strain NBRC 110071.</title>
        <authorList>
            <person name="Sun Q."/>
            <person name="Mori K."/>
        </authorList>
    </citation>
    <scope>NUCLEOTIDE SEQUENCE</scope>
    <source>
        <strain evidence="7">NBRC 110071</strain>
    </source>
</reference>
<keyword evidence="2" id="KW-0732">Signal</keyword>
<evidence type="ECO:0000256" key="4">
    <source>
        <dbReference type="ARBA" id="ARBA00022857"/>
    </source>
</evidence>
<dbReference type="Gene3D" id="3.50.50.60">
    <property type="entry name" value="FAD/NAD(P)-binding domain"/>
    <property type="match status" value="2"/>
</dbReference>
<dbReference type="RefSeq" id="WP_284384145.1">
    <property type="nucleotide sequence ID" value="NZ_BSNM01000027.1"/>
</dbReference>
<keyword evidence="8" id="KW-1185">Reference proteome</keyword>
<protein>
    <submittedName>
        <fullName evidence="7">Phytoene dehydrogenase</fullName>
    </submittedName>
</protein>
<comment type="caution">
    <text evidence="7">The sequence shown here is derived from an EMBL/GenBank/DDBJ whole genome shotgun (WGS) entry which is preliminary data.</text>
</comment>
<dbReference type="PANTHER" id="PTHR46091">
    <property type="entry name" value="BLR7054 PROTEIN"/>
    <property type="match status" value="1"/>
</dbReference>
<evidence type="ECO:0000256" key="5">
    <source>
        <dbReference type="ARBA" id="ARBA00023027"/>
    </source>
</evidence>
<accession>A0AA37SFY7</accession>
<dbReference type="InterPro" id="IPR036188">
    <property type="entry name" value="FAD/NAD-bd_sf"/>
</dbReference>
<dbReference type="InterPro" id="IPR002937">
    <property type="entry name" value="Amino_oxidase"/>
</dbReference>
<dbReference type="InterPro" id="IPR052206">
    <property type="entry name" value="Retinol_saturase"/>
</dbReference>
<dbReference type="SUPFAM" id="SSF51905">
    <property type="entry name" value="FAD/NAD(P)-binding domain"/>
    <property type="match status" value="1"/>
</dbReference>
<evidence type="ECO:0000259" key="6">
    <source>
        <dbReference type="Pfam" id="PF01593"/>
    </source>
</evidence>
<name>A0AA37SFY7_9GAMM</name>
<evidence type="ECO:0000313" key="7">
    <source>
        <dbReference type="EMBL" id="GLQ33636.1"/>
    </source>
</evidence>
<dbReference type="Proteomes" id="UP001161389">
    <property type="component" value="Unassembled WGS sequence"/>
</dbReference>